<evidence type="ECO:0000313" key="4">
    <source>
        <dbReference type="Proteomes" id="UP000621516"/>
    </source>
</evidence>
<gene>
    <name evidence="3" type="ORF">ICJ85_01505</name>
</gene>
<dbReference type="RefSeq" id="WP_188221999.1">
    <property type="nucleotide sequence ID" value="NZ_JACVXD010000001.1"/>
</dbReference>
<reference evidence="3 4" key="1">
    <citation type="journal article" date="2018" name="J. Microbiol.">
        <title>Aestuariibaculum marinum sp. nov., a marine bacterium isolated from seawater in South Korea.</title>
        <authorList>
            <person name="Choi J."/>
            <person name="Lee D."/>
            <person name="Jang J.H."/>
            <person name="Cha S."/>
            <person name="Seo T."/>
        </authorList>
    </citation>
    <scope>NUCLEOTIDE SEQUENCE [LARGE SCALE GENOMIC DNA]</scope>
    <source>
        <strain evidence="3 4">IP7</strain>
    </source>
</reference>
<dbReference type="AlphaFoldDB" id="A0A8J6Q065"/>
<feature type="domain" description="Secretion system C-terminal sorting" evidence="2">
    <location>
        <begin position="331"/>
        <end position="405"/>
    </location>
</feature>
<dbReference type="Pfam" id="PF18962">
    <property type="entry name" value="Por_Secre_tail"/>
    <property type="match status" value="1"/>
</dbReference>
<keyword evidence="1" id="KW-0732">Signal</keyword>
<evidence type="ECO:0000259" key="2">
    <source>
        <dbReference type="Pfam" id="PF18962"/>
    </source>
</evidence>
<evidence type="ECO:0000256" key="1">
    <source>
        <dbReference type="ARBA" id="ARBA00022729"/>
    </source>
</evidence>
<organism evidence="3 4">
    <name type="scientific">Aestuariibaculum marinum</name>
    <dbReference type="NCBI Taxonomy" id="2683592"/>
    <lineage>
        <taxon>Bacteria</taxon>
        <taxon>Pseudomonadati</taxon>
        <taxon>Bacteroidota</taxon>
        <taxon>Flavobacteriia</taxon>
        <taxon>Flavobacteriales</taxon>
        <taxon>Flavobacteriaceae</taxon>
    </lineage>
</organism>
<dbReference type="InterPro" id="IPR026444">
    <property type="entry name" value="Secre_tail"/>
</dbReference>
<dbReference type="NCBIfam" id="TIGR04183">
    <property type="entry name" value="Por_Secre_tail"/>
    <property type="match status" value="1"/>
</dbReference>
<proteinExistence type="predicted"/>
<evidence type="ECO:0000313" key="3">
    <source>
        <dbReference type="EMBL" id="MBD0822684.1"/>
    </source>
</evidence>
<sequence length="406" mass="44428">MKKTTIDLIQVTLLFCCQILFSQAPPANDLCSGAIALTVDPNGGCTYETVTFNGYETDSGITNPDCANYVGDDIWFSAVVPSTGAITIETNKDSFSGPTSIDNGGMAIYTGDCNNLVLYECNDDGNSTLAPFEKITFSGTIGETIYIRLWQNNVLDNAGTHRICAYAVEPPLEATNDNCDTAIQLTLNTSCSPIIGSNFRATNSGVAVSNCGNGNDDVWFKIVLDDTKDYDIAIETYEDTDNSITDAVMAVYSENESGNCTAGLSEITCDDDSGIITNENFERIELFGRRNETIFVRIWSLDNLETGTFNICATDISSLDDKDFLSQDFVLFPNPAQSSVNLKFKSGTNNNLDISIYNIQGKLVLRTQKIIENSHLQLDVSNLSHGFYFLKVYDGLHTMSKKLIIK</sequence>
<keyword evidence="4" id="KW-1185">Reference proteome</keyword>
<name>A0A8J6Q065_9FLAO</name>
<dbReference type="EMBL" id="JACVXD010000001">
    <property type="protein sequence ID" value="MBD0822684.1"/>
    <property type="molecule type" value="Genomic_DNA"/>
</dbReference>
<protein>
    <submittedName>
        <fullName evidence="3">T9SS type A sorting domain-containing protein</fullName>
    </submittedName>
</protein>
<dbReference type="Proteomes" id="UP000621516">
    <property type="component" value="Unassembled WGS sequence"/>
</dbReference>
<comment type="caution">
    <text evidence="3">The sequence shown here is derived from an EMBL/GenBank/DDBJ whole genome shotgun (WGS) entry which is preliminary data.</text>
</comment>
<accession>A0A8J6Q065</accession>